<evidence type="ECO:0000256" key="6">
    <source>
        <dbReference type="ARBA" id="ARBA00022692"/>
    </source>
</evidence>
<accession>A0A0R1N740</accession>
<evidence type="ECO:0000256" key="8">
    <source>
        <dbReference type="ARBA" id="ARBA00023136"/>
    </source>
</evidence>
<dbReference type="PANTHER" id="PTHR34857:SF2">
    <property type="entry name" value="SLL0384 PROTEIN"/>
    <property type="match status" value="1"/>
</dbReference>
<comment type="function">
    <text evidence="9">Transmembrane (T) component of an energy-coupling factor (ECF) ABC-transporter complex. Unlike classic ABC transporters this ECF transporter provides the energy necessary to transport a number of different substrates.</text>
</comment>
<feature type="transmembrane region" description="Helical" evidence="9">
    <location>
        <begin position="107"/>
        <end position="128"/>
    </location>
</feature>
<keyword evidence="8 9" id="KW-0472">Membrane</keyword>
<name>A0A0R1N740_9LACO</name>
<dbReference type="InterPro" id="IPR003339">
    <property type="entry name" value="ABC/ECF_trnsptr_transmembrane"/>
</dbReference>
<feature type="transmembrane region" description="Helical" evidence="9">
    <location>
        <begin position="27"/>
        <end position="57"/>
    </location>
</feature>
<sequence>MTNLMIGRYLPGDSLVHRMDPRSKIVLVFYFICIVFLADNGLSYLVLGLFTLLAVLLTKIKLIYFWRGIRPAIVLILFTVMIQVFFTRGGQIFWSWGPFALSTAGLLNAWFIFLRLVIIICMSTLLTLTTSPLDISSALSSLMTPLKWVHFPVDIIALMLSIALRFVPTLMDETVRIMNAQRARGVDFGSGNLIQQIKAVVPILIPLFVSAIQHAEDLDDAMTARGYRTDAPRTTYRIIQWHTRDTLSFGVFIVLTVIILFVRTA</sequence>
<gene>
    <name evidence="9" type="primary">ecfT</name>
    <name evidence="10" type="ORF">FD09_GL002117</name>
</gene>
<evidence type="ECO:0000256" key="7">
    <source>
        <dbReference type="ARBA" id="ARBA00022989"/>
    </source>
</evidence>
<keyword evidence="5 9" id="KW-1003">Cell membrane</keyword>
<evidence type="ECO:0000313" key="10">
    <source>
        <dbReference type="EMBL" id="KRL13290.1"/>
    </source>
</evidence>
<feature type="transmembrane region" description="Helical" evidence="9">
    <location>
        <begin position="148"/>
        <end position="167"/>
    </location>
</feature>
<dbReference type="EMBL" id="AZEC01000004">
    <property type="protein sequence ID" value="KRL13290.1"/>
    <property type="molecule type" value="Genomic_DNA"/>
</dbReference>
<dbReference type="InterPro" id="IPR051611">
    <property type="entry name" value="ECF_transporter_component"/>
</dbReference>
<dbReference type="PATRIC" id="fig|1423792.3.peg.2159"/>
<evidence type="ECO:0000256" key="9">
    <source>
        <dbReference type="HAMAP-Rule" id="MF_01461"/>
    </source>
</evidence>
<feature type="transmembrane region" description="Helical" evidence="9">
    <location>
        <begin position="63"/>
        <end position="86"/>
    </location>
</feature>
<keyword evidence="4 9" id="KW-0813">Transport</keyword>
<comment type="subcellular location">
    <subcellularLocation>
        <location evidence="1 9">Cell membrane</location>
        <topology evidence="1 9">Multi-pass membrane protein</topology>
    </subcellularLocation>
</comment>
<dbReference type="CDD" id="cd16914">
    <property type="entry name" value="EcfT"/>
    <property type="match status" value="1"/>
</dbReference>
<organism evidence="10 11">
    <name type="scientific">Schleiferilactobacillus perolens DSM 12744</name>
    <dbReference type="NCBI Taxonomy" id="1423792"/>
    <lineage>
        <taxon>Bacteria</taxon>
        <taxon>Bacillati</taxon>
        <taxon>Bacillota</taxon>
        <taxon>Bacilli</taxon>
        <taxon>Lactobacillales</taxon>
        <taxon>Lactobacillaceae</taxon>
        <taxon>Schleiferilactobacillus</taxon>
    </lineage>
</organism>
<evidence type="ECO:0000256" key="5">
    <source>
        <dbReference type="ARBA" id="ARBA00022475"/>
    </source>
</evidence>
<dbReference type="STRING" id="1423792.FD09_GL002117"/>
<comment type="caution">
    <text evidence="10">The sequence shown here is derived from an EMBL/GenBank/DDBJ whole genome shotgun (WGS) entry which is preliminary data.</text>
</comment>
<evidence type="ECO:0000256" key="1">
    <source>
        <dbReference type="ARBA" id="ARBA00004651"/>
    </source>
</evidence>
<dbReference type="GO" id="GO:0022857">
    <property type="term" value="F:transmembrane transporter activity"/>
    <property type="evidence" value="ECO:0007669"/>
    <property type="project" value="UniProtKB-UniRule"/>
</dbReference>
<dbReference type="Proteomes" id="UP000051330">
    <property type="component" value="Unassembled WGS sequence"/>
</dbReference>
<evidence type="ECO:0000256" key="2">
    <source>
        <dbReference type="ARBA" id="ARBA00005660"/>
    </source>
</evidence>
<protein>
    <recommendedName>
        <fullName evidence="3 9">Energy-coupling factor transporter transmembrane protein EcfT</fullName>
        <shortName evidence="9">ECF transporter T component EcfT</shortName>
    </recommendedName>
</protein>
<reference evidence="10 11" key="1">
    <citation type="journal article" date="2015" name="Genome Announc.">
        <title>Expanding the biotechnology potential of lactobacilli through comparative genomics of 213 strains and associated genera.</title>
        <authorList>
            <person name="Sun Z."/>
            <person name="Harris H.M."/>
            <person name="McCann A."/>
            <person name="Guo C."/>
            <person name="Argimon S."/>
            <person name="Zhang W."/>
            <person name="Yang X."/>
            <person name="Jeffery I.B."/>
            <person name="Cooney J.C."/>
            <person name="Kagawa T.F."/>
            <person name="Liu W."/>
            <person name="Song Y."/>
            <person name="Salvetti E."/>
            <person name="Wrobel A."/>
            <person name="Rasinkangas P."/>
            <person name="Parkhill J."/>
            <person name="Rea M.C."/>
            <person name="O'Sullivan O."/>
            <person name="Ritari J."/>
            <person name="Douillard F.P."/>
            <person name="Paul Ross R."/>
            <person name="Yang R."/>
            <person name="Briner A.E."/>
            <person name="Felis G.E."/>
            <person name="de Vos W.M."/>
            <person name="Barrangou R."/>
            <person name="Klaenhammer T.R."/>
            <person name="Caufield P.W."/>
            <person name="Cui Y."/>
            <person name="Zhang H."/>
            <person name="O'Toole P.W."/>
        </authorList>
    </citation>
    <scope>NUCLEOTIDE SEQUENCE [LARGE SCALE GENOMIC DNA]</scope>
    <source>
        <strain evidence="10 11">DSM 12744</strain>
    </source>
</reference>
<dbReference type="InterPro" id="IPR024919">
    <property type="entry name" value="EcfT"/>
</dbReference>
<dbReference type="Pfam" id="PF02361">
    <property type="entry name" value="CbiQ"/>
    <property type="match status" value="1"/>
</dbReference>
<dbReference type="AlphaFoldDB" id="A0A0R1N740"/>
<evidence type="ECO:0000256" key="3">
    <source>
        <dbReference type="ARBA" id="ARBA00014042"/>
    </source>
</evidence>
<evidence type="ECO:0000256" key="4">
    <source>
        <dbReference type="ARBA" id="ARBA00022448"/>
    </source>
</evidence>
<dbReference type="PANTHER" id="PTHR34857">
    <property type="entry name" value="SLL0384 PROTEIN"/>
    <property type="match status" value="1"/>
</dbReference>
<keyword evidence="7 9" id="KW-1133">Transmembrane helix</keyword>
<comment type="similarity">
    <text evidence="2 9">Belongs to the energy-coupling factor EcfT family.</text>
</comment>
<proteinExistence type="inferred from homology"/>
<evidence type="ECO:0000313" key="11">
    <source>
        <dbReference type="Proteomes" id="UP000051330"/>
    </source>
</evidence>
<feature type="transmembrane region" description="Helical" evidence="9">
    <location>
        <begin position="246"/>
        <end position="264"/>
    </location>
</feature>
<dbReference type="OrthoDB" id="8075495at2"/>
<comment type="subunit">
    <text evidence="9">Forms a stable energy-coupling factor (ECF) transporter complex composed of 2 membrane-embedded substrate-binding proteins (S component), 2 ATP-binding proteins (A component) and 2 transmembrane proteins (T component).</text>
</comment>
<keyword evidence="6 9" id="KW-0812">Transmembrane</keyword>
<dbReference type="HAMAP" id="MF_01461">
    <property type="entry name" value="EcfT"/>
    <property type="match status" value="1"/>
</dbReference>
<dbReference type="RefSeq" id="WP_057819156.1">
    <property type="nucleotide sequence ID" value="NZ_AZEC01000004.1"/>
</dbReference>
<dbReference type="GO" id="GO:0005886">
    <property type="term" value="C:plasma membrane"/>
    <property type="evidence" value="ECO:0007669"/>
    <property type="project" value="UniProtKB-SubCell"/>
</dbReference>
<keyword evidence="11" id="KW-1185">Reference proteome</keyword>